<sequence>MNQHEPLYYLRDDAYFEPLLHKWYVWPYLLPPVTAAMNLTGRNLRLMKSFVANAQLHIAASQNRGLAGGDFVNCSADQIDDVRRLIEELEQDNRDYFDLRQGVTALNALLETQTGMSMEQLYGQVPDVLRGYVELVYDMNHHASFRLIEGLLYAGPLYKRAGQSVSFGLLSRVEQRPFVLSSPRLPDGNHLHADVRLDDPWLDRVFALRTVPASQATLDALFAQQRLTGGLDYQSLFTTTPPSRVHAAPRDGVRVTYVGHAGLLVETADVAVLVDPVIASRDGKHDDAIVSYSELPAFIDYVCITHTHMDHTCIETLLQLRHKIGTVLVPKNSGGNLVDPSIKLMLQALGLPVRELEDMERIACAGGHILAVPFLGEHADLNIRSKTAWYFELHGRRIFAGADAASLDERLYQRIHAITGDLDMLFIGMECVGAPMSWLYGALFTKPVPRAVNESRRFNGSDFALASRLVDIFRPRHVGIYALGMEPWFRYFMGVDYDDDARQIVESDQLLRFCGERDVPAERLAAKRVWNLEPKS</sequence>
<dbReference type="EMBL" id="CP136508">
    <property type="protein sequence ID" value="WUR12336.1"/>
    <property type="molecule type" value="Genomic_DNA"/>
</dbReference>
<gene>
    <name evidence="4" type="ORF">E7V67_021930</name>
</gene>
<dbReference type="InterPro" id="IPR036866">
    <property type="entry name" value="RibonucZ/Hydroxyglut_hydro"/>
</dbReference>
<dbReference type="Pfam" id="PF12706">
    <property type="entry name" value="Lactamase_B_2"/>
    <property type="match status" value="1"/>
</dbReference>
<dbReference type="Pfam" id="PF18456">
    <property type="entry name" value="CmlA_N"/>
    <property type="match status" value="1"/>
</dbReference>
<accession>A0ABZ1UHX7</accession>
<evidence type="ECO:0000313" key="5">
    <source>
        <dbReference type="Proteomes" id="UP000321323"/>
    </source>
</evidence>
<evidence type="ECO:0000313" key="4">
    <source>
        <dbReference type="EMBL" id="WUR12336.1"/>
    </source>
</evidence>
<keyword evidence="1" id="KW-0175">Coiled coil</keyword>
<protein>
    <submittedName>
        <fullName evidence="4">MBL fold metallo-hydrolase</fullName>
    </submittedName>
</protein>
<dbReference type="PANTHER" id="PTHR15032:SF4">
    <property type="entry name" value="N-ACYL-PHOSPHATIDYLETHANOLAMINE-HYDROLYZING PHOSPHOLIPASE D"/>
    <property type="match status" value="1"/>
</dbReference>
<proteinExistence type="predicted"/>
<dbReference type="InterPro" id="IPR001279">
    <property type="entry name" value="Metallo-B-lactamas"/>
</dbReference>
<dbReference type="Proteomes" id="UP000321323">
    <property type="component" value="Chromosome"/>
</dbReference>
<name>A0ABZ1UHX7_9BURK</name>
<evidence type="ECO:0000259" key="3">
    <source>
        <dbReference type="Pfam" id="PF18456"/>
    </source>
</evidence>
<reference evidence="4 5" key="1">
    <citation type="journal article" date="2019" name="Int. J. Syst. Evol. Microbiol.">
        <title>The Draft Whole-Genome Sequence of the Antibiotic Producer Empedobacter haloabium ATCC 31962 Provides Indications for Its Taxonomic Reclassification.</title>
        <authorList>
            <person name="Miess H."/>
            <person name="Arlt P."/>
            <person name="Apel A.K."/>
            <person name="Weber T."/>
            <person name="Nieselt K."/>
            <person name="Hanssen F."/>
            <person name="Czemmel S."/>
            <person name="Nahnsen S."/>
            <person name="Gross H."/>
        </authorList>
    </citation>
    <scope>NUCLEOTIDE SEQUENCE [LARGE SCALE GENOMIC DNA]</scope>
    <source>
        <strain evidence="4 5">ATCC 31962</strain>
    </source>
</reference>
<evidence type="ECO:0000259" key="2">
    <source>
        <dbReference type="Pfam" id="PF12706"/>
    </source>
</evidence>
<feature type="coiled-coil region" evidence="1">
    <location>
        <begin position="72"/>
        <end position="99"/>
    </location>
</feature>
<dbReference type="Gene3D" id="3.60.15.10">
    <property type="entry name" value="Ribonuclease Z/Hydroxyacylglutathione hydrolase-like"/>
    <property type="match status" value="1"/>
</dbReference>
<feature type="domain" description="Diiron non-heme beta-hydroxylase N-terminal" evidence="3">
    <location>
        <begin position="9"/>
        <end position="241"/>
    </location>
</feature>
<organism evidence="4 5">
    <name type="scientific">[Empedobacter] haloabium</name>
    <dbReference type="NCBI Taxonomy" id="592317"/>
    <lineage>
        <taxon>Bacteria</taxon>
        <taxon>Pseudomonadati</taxon>
        <taxon>Pseudomonadota</taxon>
        <taxon>Betaproteobacteria</taxon>
        <taxon>Burkholderiales</taxon>
        <taxon>Oxalobacteraceae</taxon>
        <taxon>Telluria group</taxon>
        <taxon>Telluria group incertae sedis</taxon>
    </lineage>
</organism>
<dbReference type="SUPFAM" id="SSF56281">
    <property type="entry name" value="Metallo-hydrolase/oxidoreductase"/>
    <property type="match status" value="1"/>
</dbReference>
<dbReference type="InterPro" id="IPR041141">
    <property type="entry name" value="CmlA_N"/>
</dbReference>
<evidence type="ECO:0000256" key="1">
    <source>
        <dbReference type="SAM" id="Coils"/>
    </source>
</evidence>
<feature type="domain" description="Metallo-beta-lactamase" evidence="2">
    <location>
        <begin position="272"/>
        <end position="417"/>
    </location>
</feature>
<dbReference type="PANTHER" id="PTHR15032">
    <property type="entry name" value="N-ACYL-PHOSPHATIDYLETHANOLAMINE-HYDROLYZING PHOSPHOLIPASE D"/>
    <property type="match status" value="1"/>
</dbReference>
<keyword evidence="5" id="KW-1185">Reference proteome</keyword>